<evidence type="ECO:0000256" key="7">
    <source>
        <dbReference type="ARBA" id="ARBA00023137"/>
    </source>
</evidence>
<evidence type="ECO:0000256" key="1">
    <source>
        <dbReference type="ARBA" id="ARBA00007316"/>
    </source>
</evidence>
<evidence type="ECO:0000256" key="2">
    <source>
        <dbReference type="ARBA" id="ARBA00011903"/>
    </source>
</evidence>
<dbReference type="InterPro" id="IPR025669">
    <property type="entry name" value="AAA_dom"/>
</dbReference>
<keyword evidence="6" id="KW-0067">ATP-binding</keyword>
<evidence type="ECO:0000256" key="4">
    <source>
        <dbReference type="ARBA" id="ARBA00022741"/>
    </source>
</evidence>
<protein>
    <recommendedName>
        <fullName evidence="2">non-specific protein-tyrosine kinase</fullName>
        <ecNumber evidence="2">2.7.10.2</ecNumber>
    </recommendedName>
</protein>
<dbReference type="NCBIfam" id="TIGR01007">
    <property type="entry name" value="eps_fam"/>
    <property type="match status" value="1"/>
</dbReference>
<dbReference type="CDD" id="cd05387">
    <property type="entry name" value="BY-kinase"/>
    <property type="match status" value="1"/>
</dbReference>
<proteinExistence type="inferred from homology"/>
<dbReference type="GO" id="GO:0005886">
    <property type="term" value="C:plasma membrane"/>
    <property type="evidence" value="ECO:0007669"/>
    <property type="project" value="UniProtKB-ARBA"/>
</dbReference>
<comment type="similarity">
    <text evidence="1">Belongs to the CpsD/CapB family.</text>
</comment>
<comment type="catalytic activity">
    <reaction evidence="8">
        <text>L-tyrosyl-[protein] + ATP = O-phospho-L-tyrosyl-[protein] + ADP + H(+)</text>
        <dbReference type="Rhea" id="RHEA:10596"/>
        <dbReference type="Rhea" id="RHEA-COMP:10136"/>
        <dbReference type="Rhea" id="RHEA-COMP:20101"/>
        <dbReference type="ChEBI" id="CHEBI:15378"/>
        <dbReference type="ChEBI" id="CHEBI:30616"/>
        <dbReference type="ChEBI" id="CHEBI:46858"/>
        <dbReference type="ChEBI" id="CHEBI:61978"/>
        <dbReference type="ChEBI" id="CHEBI:456216"/>
        <dbReference type="EC" id="2.7.10.2"/>
    </reaction>
</comment>
<dbReference type="Gene3D" id="3.40.50.300">
    <property type="entry name" value="P-loop containing nucleotide triphosphate hydrolases"/>
    <property type="match status" value="1"/>
</dbReference>
<reference evidence="10" key="1">
    <citation type="submission" date="2021-07" db="EMBL/GenBank/DDBJ databases">
        <title>Prevalence and characterization of methicillin-resistant Macrococcus spp. in food producing animals and meat in Switzerland in 2019.</title>
        <authorList>
            <person name="Keller J.E."/>
            <person name="Schwendener S."/>
            <person name="Neuenschwander J."/>
            <person name="Overesch G."/>
            <person name="Perreten V."/>
        </authorList>
    </citation>
    <scope>NUCLEOTIDE SEQUENCE</scope>
    <source>
        <strain evidence="10">19Msa1099</strain>
    </source>
</reference>
<dbReference type="GO" id="GO:0004715">
    <property type="term" value="F:non-membrane spanning protein tyrosine kinase activity"/>
    <property type="evidence" value="ECO:0007669"/>
    <property type="project" value="UniProtKB-EC"/>
</dbReference>
<evidence type="ECO:0000256" key="5">
    <source>
        <dbReference type="ARBA" id="ARBA00022777"/>
    </source>
</evidence>
<dbReference type="PANTHER" id="PTHR32309">
    <property type="entry name" value="TYROSINE-PROTEIN KINASE"/>
    <property type="match status" value="1"/>
</dbReference>
<dbReference type="GO" id="GO:0042802">
    <property type="term" value="F:identical protein binding"/>
    <property type="evidence" value="ECO:0007669"/>
    <property type="project" value="UniProtKB-ARBA"/>
</dbReference>
<dbReference type="FunFam" id="3.40.50.300:FF:000527">
    <property type="entry name" value="Tyrosine-protein kinase etk"/>
    <property type="match status" value="1"/>
</dbReference>
<evidence type="ECO:0000256" key="3">
    <source>
        <dbReference type="ARBA" id="ARBA00022679"/>
    </source>
</evidence>
<dbReference type="InterPro" id="IPR005702">
    <property type="entry name" value="Wzc-like_C"/>
</dbReference>
<evidence type="ECO:0000313" key="10">
    <source>
        <dbReference type="EMBL" id="QYA33899.2"/>
    </source>
</evidence>
<evidence type="ECO:0000256" key="8">
    <source>
        <dbReference type="ARBA" id="ARBA00051245"/>
    </source>
</evidence>
<evidence type="ECO:0000259" key="9">
    <source>
        <dbReference type="Pfam" id="PF13614"/>
    </source>
</evidence>
<keyword evidence="4" id="KW-0547">Nucleotide-binding</keyword>
<dbReference type="EMBL" id="CP079955">
    <property type="protein sequence ID" value="QYA33899.2"/>
    <property type="molecule type" value="Genomic_DNA"/>
</dbReference>
<gene>
    <name evidence="10" type="ORF">KYI10_03625</name>
</gene>
<dbReference type="InterPro" id="IPR050445">
    <property type="entry name" value="Bact_polysacc_biosynth/exp"/>
</dbReference>
<dbReference type="AlphaFoldDB" id="A0AAT9P8X9"/>
<dbReference type="SUPFAM" id="SSF52540">
    <property type="entry name" value="P-loop containing nucleoside triphosphate hydrolases"/>
    <property type="match status" value="1"/>
</dbReference>
<keyword evidence="7" id="KW-0829">Tyrosine-protein kinase</keyword>
<dbReference type="PANTHER" id="PTHR32309:SF13">
    <property type="entry name" value="FERRIC ENTEROBACTIN TRANSPORT PROTEIN FEPE"/>
    <property type="match status" value="1"/>
</dbReference>
<organism evidence="10">
    <name type="scientific">Macrococcus psychrotolerans</name>
    <dbReference type="NCBI Taxonomy" id="3039389"/>
    <lineage>
        <taxon>Bacteria</taxon>
        <taxon>Bacillati</taxon>
        <taxon>Bacillota</taxon>
        <taxon>Bacilli</taxon>
        <taxon>Bacillales</taxon>
        <taxon>Staphylococcaceae</taxon>
        <taxon>Macrococcus</taxon>
    </lineage>
</organism>
<evidence type="ECO:0000256" key="6">
    <source>
        <dbReference type="ARBA" id="ARBA00022840"/>
    </source>
</evidence>
<dbReference type="EC" id="2.7.10.2" evidence="2"/>
<dbReference type="GO" id="GO:0005524">
    <property type="term" value="F:ATP binding"/>
    <property type="evidence" value="ECO:0007669"/>
    <property type="project" value="UniProtKB-KW"/>
</dbReference>
<dbReference type="Pfam" id="PF13614">
    <property type="entry name" value="AAA_31"/>
    <property type="match status" value="1"/>
</dbReference>
<dbReference type="InterPro" id="IPR027417">
    <property type="entry name" value="P-loop_NTPase"/>
</dbReference>
<name>A0AAT9P8X9_9STAP</name>
<feature type="domain" description="AAA" evidence="9">
    <location>
        <begin position="63"/>
        <end position="195"/>
    </location>
</feature>
<sequence>MNILFKRKSKSTQLPEKRKLITHLYPKSPVSEQYRMIRSNIMFSGIDNEIKKLVVTSAGPLAGKSTTAANVAVAYAQAGKKVLLIDGDLRKPTVHHTFETKNVFGLSNLITNQINVNQAVQNTQIENLSILTSGPIPPNPSELLSSNRFKELLSNFEGYFDMLIIDTPPVLAVTDAVIVATVADGTLIVTNTETNNKHHLVKAKEVLQKSDANILGVVLNNVEQSSTEDYYYYKYYGKSN</sequence>
<keyword evidence="3 10" id="KW-0808">Transferase</keyword>
<keyword evidence="5 10" id="KW-0418">Kinase</keyword>
<accession>A0AAT9P8X9</accession>